<comment type="caution">
    <text evidence="2">The sequence shown here is derived from an EMBL/GenBank/DDBJ whole genome shotgun (WGS) entry which is preliminary data.</text>
</comment>
<name>A0A814PJF6_9BILA</name>
<organism evidence="2 3">
    <name type="scientific">Brachionus calyciflorus</name>
    <dbReference type="NCBI Taxonomy" id="104777"/>
    <lineage>
        <taxon>Eukaryota</taxon>
        <taxon>Metazoa</taxon>
        <taxon>Spiralia</taxon>
        <taxon>Gnathifera</taxon>
        <taxon>Rotifera</taxon>
        <taxon>Eurotatoria</taxon>
        <taxon>Monogononta</taxon>
        <taxon>Pseudotrocha</taxon>
        <taxon>Ploima</taxon>
        <taxon>Brachionidae</taxon>
        <taxon>Brachionus</taxon>
    </lineage>
</organism>
<sequence length="86" mass="9449">MSRLRPPSTTGNTRTQFLSSQNPLSQKGSTSSNPIPINKIIKQAEIPSSLIPPNKPQRDVKLSQPTSSKNFNQSFDKLEANSKAKI</sequence>
<feature type="compositionally biased region" description="Polar residues" evidence="1">
    <location>
        <begin position="63"/>
        <end position="75"/>
    </location>
</feature>
<feature type="non-terminal residue" evidence="2">
    <location>
        <position position="86"/>
    </location>
</feature>
<dbReference type="EMBL" id="CAJNOC010007836">
    <property type="protein sequence ID" value="CAF1105816.1"/>
    <property type="molecule type" value="Genomic_DNA"/>
</dbReference>
<feature type="compositionally biased region" description="Polar residues" evidence="1">
    <location>
        <begin position="7"/>
        <end position="35"/>
    </location>
</feature>
<protein>
    <submittedName>
        <fullName evidence="2">Uncharacterized protein</fullName>
    </submittedName>
</protein>
<proteinExistence type="predicted"/>
<keyword evidence="3" id="KW-1185">Reference proteome</keyword>
<feature type="non-terminal residue" evidence="2">
    <location>
        <position position="1"/>
    </location>
</feature>
<dbReference type="Proteomes" id="UP000663879">
    <property type="component" value="Unassembled WGS sequence"/>
</dbReference>
<reference evidence="2" key="1">
    <citation type="submission" date="2021-02" db="EMBL/GenBank/DDBJ databases">
        <authorList>
            <person name="Nowell W R."/>
        </authorList>
    </citation>
    <scope>NUCLEOTIDE SEQUENCE</scope>
    <source>
        <strain evidence="2">Ploen Becks lab</strain>
    </source>
</reference>
<accession>A0A814PJF6</accession>
<evidence type="ECO:0000313" key="3">
    <source>
        <dbReference type="Proteomes" id="UP000663879"/>
    </source>
</evidence>
<feature type="compositionally biased region" description="Basic and acidic residues" evidence="1">
    <location>
        <begin position="76"/>
        <end position="86"/>
    </location>
</feature>
<evidence type="ECO:0000256" key="1">
    <source>
        <dbReference type="SAM" id="MobiDB-lite"/>
    </source>
</evidence>
<evidence type="ECO:0000313" key="2">
    <source>
        <dbReference type="EMBL" id="CAF1105816.1"/>
    </source>
</evidence>
<feature type="region of interest" description="Disordered" evidence="1">
    <location>
        <begin position="1"/>
        <end position="86"/>
    </location>
</feature>
<gene>
    <name evidence="2" type="ORF">OXX778_LOCUS21380</name>
</gene>
<dbReference type="AlphaFoldDB" id="A0A814PJF6"/>